<sequence>MASQSESPLVFQSQSRSTFSAGASSRDLLNLKCNRGTQLKLMITRKDINKMRKLWDCPHEIVLKDDFNAELRSKIEASKQEIGRVTKAQNEDSLTQNTRA</sequence>
<evidence type="ECO:0000313" key="2">
    <source>
        <dbReference type="EMBL" id="EEF34509.1"/>
    </source>
</evidence>
<evidence type="ECO:0000256" key="1">
    <source>
        <dbReference type="SAM" id="MobiDB-lite"/>
    </source>
</evidence>
<gene>
    <name evidence="2" type="ORF">RCOM_0085740</name>
</gene>
<dbReference type="Proteomes" id="UP000008311">
    <property type="component" value="Unassembled WGS sequence"/>
</dbReference>
<dbReference type="EMBL" id="EQ974066">
    <property type="protein sequence ID" value="EEF34509.1"/>
    <property type="molecule type" value="Genomic_DNA"/>
</dbReference>
<reference evidence="3" key="1">
    <citation type="journal article" date="2010" name="Nat. Biotechnol.">
        <title>Draft genome sequence of the oilseed species Ricinus communis.</title>
        <authorList>
            <person name="Chan A.P."/>
            <person name="Crabtree J."/>
            <person name="Zhao Q."/>
            <person name="Lorenzi H."/>
            <person name="Orvis J."/>
            <person name="Puiu D."/>
            <person name="Melake-Berhan A."/>
            <person name="Jones K.M."/>
            <person name="Redman J."/>
            <person name="Chen G."/>
            <person name="Cahoon E.B."/>
            <person name="Gedil M."/>
            <person name="Stanke M."/>
            <person name="Haas B.J."/>
            <person name="Wortman J.R."/>
            <person name="Fraser-Liggett C.M."/>
            <person name="Ravel J."/>
            <person name="Rabinowicz P.D."/>
        </authorList>
    </citation>
    <scope>NUCLEOTIDE SEQUENCE [LARGE SCALE GENOMIC DNA]</scope>
    <source>
        <strain evidence="3">cv. Hale</strain>
    </source>
</reference>
<proteinExistence type="predicted"/>
<evidence type="ECO:0000313" key="3">
    <source>
        <dbReference type="Proteomes" id="UP000008311"/>
    </source>
</evidence>
<feature type="region of interest" description="Disordered" evidence="1">
    <location>
        <begin position="1"/>
        <end position="24"/>
    </location>
</feature>
<dbReference type="AlphaFoldDB" id="B9SPF9"/>
<feature type="compositionally biased region" description="Polar residues" evidence="1">
    <location>
        <begin position="1"/>
        <end position="23"/>
    </location>
</feature>
<name>B9SPF9_RICCO</name>
<protein>
    <submittedName>
        <fullName evidence="2">Uncharacterized protein</fullName>
    </submittedName>
</protein>
<keyword evidence="3" id="KW-1185">Reference proteome</keyword>
<accession>B9SPF9</accession>
<organism evidence="2 3">
    <name type="scientific">Ricinus communis</name>
    <name type="common">Castor bean</name>
    <dbReference type="NCBI Taxonomy" id="3988"/>
    <lineage>
        <taxon>Eukaryota</taxon>
        <taxon>Viridiplantae</taxon>
        <taxon>Streptophyta</taxon>
        <taxon>Embryophyta</taxon>
        <taxon>Tracheophyta</taxon>
        <taxon>Spermatophyta</taxon>
        <taxon>Magnoliopsida</taxon>
        <taxon>eudicotyledons</taxon>
        <taxon>Gunneridae</taxon>
        <taxon>Pentapetalae</taxon>
        <taxon>rosids</taxon>
        <taxon>fabids</taxon>
        <taxon>Malpighiales</taxon>
        <taxon>Euphorbiaceae</taxon>
        <taxon>Acalyphoideae</taxon>
        <taxon>Acalypheae</taxon>
        <taxon>Ricinus</taxon>
    </lineage>
</organism>
<dbReference type="InParanoid" id="B9SPF9"/>